<dbReference type="RefSeq" id="WP_109669168.1">
    <property type="nucleotide sequence ID" value="NZ_QGGW01000006.1"/>
</dbReference>
<dbReference type="PRINTS" id="PR00481">
    <property type="entry name" value="LAMNOPPTDASE"/>
</dbReference>
<comment type="caution">
    <text evidence="7">The sequence shown here is derived from an EMBL/GenBank/DDBJ whole genome shotgun (WGS) entry which is preliminary data.</text>
</comment>
<evidence type="ECO:0000256" key="3">
    <source>
        <dbReference type="ARBA" id="ARBA00022670"/>
    </source>
</evidence>
<dbReference type="InterPro" id="IPR000819">
    <property type="entry name" value="Peptidase_M17_C"/>
</dbReference>
<comment type="similarity">
    <text evidence="1">Belongs to the peptidase M17 family.</text>
</comment>
<dbReference type="EMBL" id="QGGW01000006">
    <property type="protein sequence ID" value="PWK59836.1"/>
    <property type="molecule type" value="Genomic_DNA"/>
</dbReference>
<keyword evidence="8" id="KW-1185">Reference proteome</keyword>
<dbReference type="GO" id="GO:0070006">
    <property type="term" value="F:metalloaminopeptidase activity"/>
    <property type="evidence" value="ECO:0007669"/>
    <property type="project" value="InterPro"/>
</dbReference>
<protein>
    <submittedName>
        <fullName evidence="7">Leucyl aminopeptidase</fullName>
    </submittedName>
</protein>
<dbReference type="InterPro" id="IPR011356">
    <property type="entry name" value="Leucine_aapep/pepB"/>
</dbReference>
<dbReference type="Proteomes" id="UP000245708">
    <property type="component" value="Unassembled WGS sequence"/>
</dbReference>
<dbReference type="SUPFAM" id="SSF52949">
    <property type="entry name" value="Macro domain-like"/>
    <property type="match status" value="1"/>
</dbReference>
<dbReference type="Gene3D" id="3.40.220.10">
    <property type="entry name" value="Leucine Aminopeptidase, subunit E, domain 1"/>
    <property type="match status" value="1"/>
</dbReference>
<keyword evidence="4" id="KW-0378">Hydrolase</keyword>
<dbReference type="InterPro" id="IPR048816">
    <property type="entry name" value="Peptidase_M17_N_1"/>
</dbReference>
<dbReference type="PROSITE" id="PS00631">
    <property type="entry name" value="CYTOSOL_AP"/>
    <property type="match status" value="1"/>
</dbReference>
<dbReference type="InterPro" id="IPR043472">
    <property type="entry name" value="Macro_dom-like"/>
</dbReference>
<evidence type="ECO:0000256" key="4">
    <source>
        <dbReference type="ARBA" id="ARBA00022801"/>
    </source>
</evidence>
<evidence type="ECO:0000313" key="8">
    <source>
        <dbReference type="Proteomes" id="UP000245708"/>
    </source>
</evidence>
<dbReference type="GO" id="GO:0006508">
    <property type="term" value="P:proteolysis"/>
    <property type="evidence" value="ECO:0007669"/>
    <property type="project" value="UniProtKB-KW"/>
</dbReference>
<keyword evidence="5" id="KW-0464">Manganese</keyword>
<evidence type="ECO:0000256" key="1">
    <source>
        <dbReference type="ARBA" id="ARBA00009528"/>
    </source>
</evidence>
<organism evidence="7 8">
    <name type="scientific">Roseicyclus mahoneyensis</name>
    <dbReference type="NCBI Taxonomy" id="164332"/>
    <lineage>
        <taxon>Bacteria</taxon>
        <taxon>Pseudomonadati</taxon>
        <taxon>Pseudomonadota</taxon>
        <taxon>Alphaproteobacteria</taxon>
        <taxon>Rhodobacterales</taxon>
        <taxon>Roseobacteraceae</taxon>
        <taxon>Roseicyclus</taxon>
    </lineage>
</organism>
<evidence type="ECO:0000256" key="5">
    <source>
        <dbReference type="ARBA" id="ARBA00023211"/>
    </source>
</evidence>
<feature type="domain" description="Cytosol aminopeptidase" evidence="6">
    <location>
        <begin position="310"/>
        <end position="317"/>
    </location>
</feature>
<keyword evidence="2 7" id="KW-0031">Aminopeptidase</keyword>
<evidence type="ECO:0000313" key="7">
    <source>
        <dbReference type="EMBL" id="PWK59836.1"/>
    </source>
</evidence>
<dbReference type="SUPFAM" id="SSF53187">
    <property type="entry name" value="Zn-dependent exopeptidases"/>
    <property type="match status" value="1"/>
</dbReference>
<proteinExistence type="inferred from homology"/>
<reference evidence="7 8" key="1">
    <citation type="submission" date="2018-05" db="EMBL/GenBank/DDBJ databases">
        <title>Genomic Encyclopedia of Type Strains, Phase IV (KMG-IV): sequencing the most valuable type-strain genomes for metagenomic binning, comparative biology and taxonomic classification.</title>
        <authorList>
            <person name="Goeker M."/>
        </authorList>
    </citation>
    <scope>NUCLEOTIDE SEQUENCE [LARGE SCALE GENOMIC DNA]</scope>
    <source>
        <strain evidence="7 8">DSM 16097</strain>
    </source>
</reference>
<sequence length="463" mass="47999">MTQTLRFAAPDADAIALHLVAPDGLDAVLAALPEGQRIWAQHHGFAAGLAQVCALPGAVGRPDGILIGRGKAADRARQRFAIGAAIAALPEASYALATPLDGAEGEEIALGYLLSLYRFDRYRAQTLPKARLVAPAGVDTARLERIAAAEALTRDLINTPAEDMGPDALEAAARALAGQFGAAIDVIEGEDLLARNFPLIHTVGRAAARAPRLIDLRWGSGARSLTLVGKGVCFDTGGLNLKPGASMGLMKKDMGGAATVLGLAQMIMAEGLDLSLRVLIPAVENAVAGNAFRPGDIFTARNGKTVEINNTDAEGRLVLADALVLANETPADLTISMATLTGAARVAVGPDLAPFFTNDEGFAAALSQAAAQVADPVWRLPFHAPYETMIEPGIADLDNAPSGGMAGSITAALFLRRFVPDVPKYAHFDIYGWSASNAPARPKGGVGMGARAIFRALVDGLAP</sequence>
<dbReference type="OrthoDB" id="9809354at2"/>
<dbReference type="PANTHER" id="PTHR11963:SF20">
    <property type="entry name" value="PEPTIDASE B"/>
    <property type="match status" value="1"/>
</dbReference>
<accession>A0A316GK93</accession>
<dbReference type="GO" id="GO:0005737">
    <property type="term" value="C:cytoplasm"/>
    <property type="evidence" value="ECO:0007669"/>
    <property type="project" value="InterPro"/>
</dbReference>
<dbReference type="GO" id="GO:0030145">
    <property type="term" value="F:manganese ion binding"/>
    <property type="evidence" value="ECO:0007669"/>
    <property type="project" value="InterPro"/>
</dbReference>
<name>A0A316GK93_9RHOB</name>
<dbReference type="PANTHER" id="PTHR11963">
    <property type="entry name" value="LEUCINE AMINOPEPTIDASE-RELATED"/>
    <property type="match status" value="1"/>
</dbReference>
<evidence type="ECO:0000259" key="6">
    <source>
        <dbReference type="PROSITE" id="PS00631"/>
    </source>
</evidence>
<dbReference type="Pfam" id="PF00883">
    <property type="entry name" value="Peptidase_M17"/>
    <property type="match status" value="1"/>
</dbReference>
<dbReference type="Pfam" id="PF21337">
    <property type="entry name" value="Peptidase_M17_N_1"/>
    <property type="match status" value="1"/>
</dbReference>
<evidence type="ECO:0000256" key="2">
    <source>
        <dbReference type="ARBA" id="ARBA00022438"/>
    </source>
</evidence>
<dbReference type="CDD" id="cd00433">
    <property type="entry name" value="Peptidase_M17"/>
    <property type="match status" value="1"/>
</dbReference>
<dbReference type="AlphaFoldDB" id="A0A316GK93"/>
<dbReference type="Gene3D" id="3.40.630.10">
    <property type="entry name" value="Zn peptidases"/>
    <property type="match status" value="1"/>
</dbReference>
<keyword evidence="3" id="KW-0645">Protease</keyword>
<gene>
    <name evidence="7" type="ORF">C7455_106122</name>
</gene>